<keyword evidence="3" id="KW-1185">Reference proteome</keyword>
<evidence type="ECO:0000313" key="3">
    <source>
        <dbReference type="Proteomes" id="UP000307173"/>
    </source>
</evidence>
<feature type="compositionally biased region" description="Polar residues" evidence="1">
    <location>
        <begin position="100"/>
        <end position="128"/>
    </location>
</feature>
<dbReference type="AlphaFoldDB" id="A0A4T0WYQ0"/>
<sequence>MPANISENSASMTTVAAPQPLANAIVDMEKEQEGIVLKLLHEITALKEENKLLRALVSTSTSPSVSSSSSIPSPTMSEFALLQSNTTNNSLNSTVSNSSPFLSQRRSTITTPTNLKRVPTTLTPVGLTSNPSQQSISRSSSLSHPRSRSNSVTSIGLSRSGFLDSDYVIRPSSTIKKSHKRSSSDTCPIDTSSISPAHSSRISSNSSKCPKISEGLMISQSK</sequence>
<protein>
    <submittedName>
        <fullName evidence="2">Uncharacterized protein</fullName>
    </submittedName>
</protein>
<organism evidence="2 3">
    <name type="scientific">Pichia inconspicua</name>
    <dbReference type="NCBI Taxonomy" id="52247"/>
    <lineage>
        <taxon>Eukaryota</taxon>
        <taxon>Fungi</taxon>
        <taxon>Dikarya</taxon>
        <taxon>Ascomycota</taxon>
        <taxon>Saccharomycotina</taxon>
        <taxon>Pichiomycetes</taxon>
        <taxon>Pichiales</taxon>
        <taxon>Pichiaceae</taxon>
        <taxon>Pichia</taxon>
    </lineage>
</organism>
<feature type="compositionally biased region" description="Low complexity" evidence="1">
    <location>
        <begin position="88"/>
        <end position="99"/>
    </location>
</feature>
<comment type="caution">
    <text evidence="2">The sequence shown here is derived from an EMBL/GenBank/DDBJ whole genome shotgun (WGS) entry which is preliminary data.</text>
</comment>
<dbReference type="STRING" id="52247.A0A4T0WYQ0"/>
<feature type="region of interest" description="Disordered" evidence="1">
    <location>
        <begin position="88"/>
        <end position="154"/>
    </location>
</feature>
<accession>A0A4T0WYQ0</accession>
<feature type="region of interest" description="Disordered" evidence="1">
    <location>
        <begin position="174"/>
        <end position="222"/>
    </location>
</feature>
<name>A0A4T0WYQ0_9ASCO</name>
<dbReference type="EMBL" id="SELW01000553">
    <property type="protein sequence ID" value="TID21212.1"/>
    <property type="molecule type" value="Genomic_DNA"/>
</dbReference>
<feature type="compositionally biased region" description="Low complexity" evidence="1">
    <location>
        <begin position="192"/>
        <end position="207"/>
    </location>
</feature>
<evidence type="ECO:0000256" key="1">
    <source>
        <dbReference type="SAM" id="MobiDB-lite"/>
    </source>
</evidence>
<dbReference type="OrthoDB" id="4026704at2759"/>
<feature type="compositionally biased region" description="Low complexity" evidence="1">
    <location>
        <begin position="129"/>
        <end position="151"/>
    </location>
</feature>
<evidence type="ECO:0000313" key="2">
    <source>
        <dbReference type="EMBL" id="TID21212.1"/>
    </source>
</evidence>
<dbReference type="Proteomes" id="UP000307173">
    <property type="component" value="Unassembled WGS sequence"/>
</dbReference>
<reference evidence="2 3" key="1">
    <citation type="journal article" date="2019" name="Front. Genet.">
        <title>Whole-Genome Sequencing of the Opportunistic Yeast Pathogen Candida inconspicua Uncovers Its Hybrid Origin.</title>
        <authorList>
            <person name="Mixao V."/>
            <person name="Hansen A.P."/>
            <person name="Saus E."/>
            <person name="Boekhout T."/>
            <person name="Lass-Florl C."/>
            <person name="Gabaldon T."/>
        </authorList>
    </citation>
    <scope>NUCLEOTIDE SEQUENCE [LARGE SCALE GENOMIC DNA]</scope>
    <source>
        <strain evidence="2 3">CBS 180</strain>
    </source>
</reference>
<proteinExistence type="predicted"/>
<gene>
    <name evidence="2" type="ORF">CANINC_003492</name>
</gene>